<dbReference type="InterPro" id="IPR002823">
    <property type="entry name" value="DUF112_TM"/>
</dbReference>
<feature type="transmembrane region" description="Helical" evidence="1">
    <location>
        <begin position="35"/>
        <end position="56"/>
    </location>
</feature>
<comment type="caution">
    <text evidence="3">The sequence shown here is derived from an EMBL/GenBank/DDBJ whole genome shotgun (WGS) entry which is preliminary data.</text>
</comment>
<dbReference type="EMBL" id="JRHO01000014">
    <property type="protein sequence ID" value="KGK97806.1"/>
    <property type="molecule type" value="Genomic_DNA"/>
</dbReference>
<reference evidence="3 4" key="1">
    <citation type="submission" date="2014-09" db="EMBL/GenBank/DDBJ databases">
        <title>Draft genome sequence of an obligately methylotrophic methanogen, Methanococcoides methylutens, isolated from marine sediment.</title>
        <authorList>
            <person name="Guan Y."/>
            <person name="Ngugi D.K."/>
            <person name="Blom J."/>
            <person name="Ali S."/>
            <person name="Ferry J.G."/>
            <person name="Stingl U."/>
        </authorList>
    </citation>
    <scope>NUCLEOTIDE SEQUENCE [LARGE SCALE GENOMIC DNA]</scope>
    <source>
        <strain evidence="3 4">DSM 2657</strain>
    </source>
</reference>
<accession>A0A099T0R0</accession>
<dbReference type="AlphaFoldDB" id="A0A099T0R0"/>
<feature type="transmembrane region" description="Helical" evidence="1">
    <location>
        <begin position="6"/>
        <end position="28"/>
    </location>
</feature>
<proteinExistence type="predicted"/>
<dbReference type="Proteomes" id="UP000029859">
    <property type="component" value="Unassembled WGS sequence"/>
</dbReference>
<feature type="transmembrane region" description="Helical" evidence="1">
    <location>
        <begin position="247"/>
        <end position="280"/>
    </location>
</feature>
<feature type="transmembrane region" description="Helical" evidence="1">
    <location>
        <begin position="371"/>
        <end position="393"/>
    </location>
</feature>
<evidence type="ECO:0000256" key="1">
    <source>
        <dbReference type="SAM" id="Phobius"/>
    </source>
</evidence>
<dbReference type="Pfam" id="PF01970">
    <property type="entry name" value="TctA"/>
    <property type="match status" value="1"/>
</dbReference>
<dbReference type="PANTHER" id="PTHR42204:SF1">
    <property type="entry name" value="INTEGRAL MEMBRANE PROTEIN"/>
    <property type="match status" value="1"/>
</dbReference>
<dbReference type="InterPro" id="IPR036259">
    <property type="entry name" value="MFS_trans_sf"/>
</dbReference>
<feature type="transmembrane region" description="Helical" evidence="1">
    <location>
        <begin position="324"/>
        <end position="347"/>
    </location>
</feature>
<keyword evidence="4" id="KW-1185">Reference proteome</keyword>
<keyword evidence="1" id="KW-0472">Membrane</keyword>
<organism evidence="3 4">
    <name type="scientific">Methanococcoides methylutens</name>
    <dbReference type="NCBI Taxonomy" id="2226"/>
    <lineage>
        <taxon>Archaea</taxon>
        <taxon>Methanobacteriati</taxon>
        <taxon>Methanobacteriota</taxon>
        <taxon>Stenosarchaea group</taxon>
        <taxon>Methanomicrobia</taxon>
        <taxon>Methanosarcinales</taxon>
        <taxon>Methanosarcinaceae</taxon>
        <taxon>Methanococcoides</taxon>
    </lineage>
</organism>
<keyword evidence="1" id="KW-0812">Transmembrane</keyword>
<evidence type="ECO:0000313" key="4">
    <source>
        <dbReference type="Proteomes" id="UP000029859"/>
    </source>
</evidence>
<feature type="domain" description="DUF112" evidence="2">
    <location>
        <begin position="11"/>
        <end position="453"/>
    </location>
</feature>
<feature type="transmembrane region" description="Helical" evidence="1">
    <location>
        <begin position="104"/>
        <end position="130"/>
    </location>
</feature>
<dbReference type="PANTHER" id="PTHR42204">
    <property type="entry name" value="INTEGRAL MEMBRANE PROTEIN"/>
    <property type="match status" value="1"/>
</dbReference>
<feature type="transmembrane region" description="Helical" evidence="1">
    <location>
        <begin position="137"/>
        <end position="154"/>
    </location>
</feature>
<feature type="transmembrane region" description="Helical" evidence="1">
    <location>
        <begin position="405"/>
        <end position="435"/>
    </location>
</feature>
<sequence>MPSDITIPMLLLSVLIGYTLGIFSGLVPGIHTNNFALMLVALSPMLMDSGILPTYIATAILANSLSHTFHDIIPAVYLGAPNDDMALAVLPGHRLLLEGFGSEAIRLSALGSAGSVAFSLIIAVPLAFAFSKVYPTLQNYLGLLLLLISISLILSEKGEYIINQGSFVKYKYKAYALILFVLTGFLGLFAFRMEASMHPLIDFGAPSILLPLLSGLFGASQLLISLLSGSHIPPQRYSRIELPAKRIIRGIITGSAAGSIVAWLPGISSSIAAVLARLFIKSDFERKKDIKNRKKEDEDACEGYYRYDDDEFYRDETMESSKEFIVSVSGVNTANAIFGLFALAVIGKTRSGAMVAMDELLETASLTAQDIILFLLVIATTALLSYISTIAIGNNIHRMLAKLDYSMICITVLLGLALMSLLFTGFFGLLIFVIAIPLGMSASFMKIRKSHAMGVILLPVILYFL</sequence>
<name>A0A099T0R0_METMT</name>
<feature type="transmembrane region" description="Helical" evidence="1">
    <location>
        <begin position="174"/>
        <end position="191"/>
    </location>
</feature>
<dbReference type="SUPFAM" id="SSF103473">
    <property type="entry name" value="MFS general substrate transporter"/>
    <property type="match status" value="1"/>
</dbReference>
<keyword evidence="1" id="KW-1133">Transmembrane helix</keyword>
<protein>
    <recommendedName>
        <fullName evidence="2">DUF112 domain-containing protein</fullName>
    </recommendedName>
</protein>
<evidence type="ECO:0000259" key="2">
    <source>
        <dbReference type="Pfam" id="PF01970"/>
    </source>
</evidence>
<gene>
    <name evidence="3" type="ORF">LI82_08520</name>
</gene>
<evidence type="ECO:0000313" key="3">
    <source>
        <dbReference type="EMBL" id="KGK97806.1"/>
    </source>
</evidence>
<dbReference type="RefSeq" id="WP_048194889.1">
    <property type="nucleotide sequence ID" value="NZ_CAAGSM010000001.1"/>
</dbReference>
<feature type="transmembrane region" description="Helical" evidence="1">
    <location>
        <begin position="203"/>
        <end position="227"/>
    </location>
</feature>